<keyword evidence="2" id="KW-0489">Methyltransferase</keyword>
<organism evidence="2 3">
    <name type="scientific">Pseudomonas aphyarum</name>
    <dbReference type="NCBI Taxonomy" id="2942629"/>
    <lineage>
        <taxon>Bacteria</taxon>
        <taxon>Pseudomonadati</taxon>
        <taxon>Pseudomonadota</taxon>
        <taxon>Gammaproteobacteria</taxon>
        <taxon>Pseudomonadales</taxon>
        <taxon>Pseudomonadaceae</taxon>
        <taxon>Pseudomonas</taxon>
    </lineage>
</organism>
<accession>A0ABT5PQP9</accession>
<evidence type="ECO:0000259" key="1">
    <source>
        <dbReference type="Pfam" id="PF08241"/>
    </source>
</evidence>
<protein>
    <submittedName>
        <fullName evidence="2">Class I SAM-dependent methyltransferase</fullName>
    </submittedName>
</protein>
<dbReference type="Gene3D" id="3.40.50.150">
    <property type="entry name" value="Vaccinia Virus protein VP39"/>
    <property type="match status" value="1"/>
</dbReference>
<gene>
    <name evidence="2" type="ORF">M5G18_16765</name>
</gene>
<dbReference type="GO" id="GO:0008168">
    <property type="term" value="F:methyltransferase activity"/>
    <property type="evidence" value="ECO:0007669"/>
    <property type="project" value="UniProtKB-KW"/>
</dbReference>
<comment type="caution">
    <text evidence="2">The sequence shown here is derived from an EMBL/GenBank/DDBJ whole genome shotgun (WGS) entry which is preliminary data.</text>
</comment>
<dbReference type="InterPro" id="IPR013216">
    <property type="entry name" value="Methyltransf_11"/>
</dbReference>
<dbReference type="Proteomes" id="UP001150531">
    <property type="component" value="Unassembled WGS sequence"/>
</dbReference>
<feature type="domain" description="Methyltransferase type 11" evidence="1">
    <location>
        <begin position="60"/>
        <end position="154"/>
    </location>
</feature>
<dbReference type="Pfam" id="PF08241">
    <property type="entry name" value="Methyltransf_11"/>
    <property type="match status" value="1"/>
</dbReference>
<dbReference type="RefSeq" id="WP_273898142.1">
    <property type="nucleotide sequence ID" value="NZ_JAMDGS010000011.1"/>
</dbReference>
<sequence>MLSLLKKLTTATPAPPAAPVADKINSFELGLRDAMLSGWFNHATGELYKGFPVSADDTVLDVGCGDGGNMQFCGNRGARLIVADIDAGKIDAARQRLGETTAQSVECHVTDGNPLPIADNTATRVVSTEVLEHVDDPAQFLAELVRVGQPGALYLLSVPHPSSEELQKDIAAPAYFEHPNHIRIISEDQFKAMVSESGLEIISHSQYGFYWSMWMLLFWDAKVDLTNPDHPLLNHWAETWQAVLNSPRGAQIKEALDGVVAKSQVIIARKPLAD</sequence>
<name>A0ABT5PQP9_9PSED</name>
<keyword evidence="3" id="KW-1185">Reference proteome</keyword>
<keyword evidence="2" id="KW-0808">Transferase</keyword>
<evidence type="ECO:0000313" key="2">
    <source>
        <dbReference type="EMBL" id="MDD1126249.1"/>
    </source>
</evidence>
<dbReference type="InterPro" id="IPR029063">
    <property type="entry name" value="SAM-dependent_MTases_sf"/>
</dbReference>
<dbReference type="SUPFAM" id="SSF53335">
    <property type="entry name" value="S-adenosyl-L-methionine-dependent methyltransferases"/>
    <property type="match status" value="1"/>
</dbReference>
<dbReference type="CDD" id="cd02440">
    <property type="entry name" value="AdoMet_MTases"/>
    <property type="match status" value="1"/>
</dbReference>
<reference evidence="2" key="1">
    <citation type="submission" date="2022-05" db="EMBL/GenBank/DDBJ databases">
        <title>Novel Pseudomonas spp. Isolated from a Rainbow Trout Aquaculture Facility.</title>
        <authorList>
            <person name="Testerman T."/>
            <person name="Graf J."/>
        </authorList>
    </citation>
    <scope>NUCLEOTIDE SEQUENCE</scope>
    <source>
        <strain evidence="2">ID386</strain>
    </source>
</reference>
<proteinExistence type="predicted"/>
<evidence type="ECO:0000313" key="3">
    <source>
        <dbReference type="Proteomes" id="UP001150531"/>
    </source>
</evidence>
<dbReference type="GO" id="GO:0032259">
    <property type="term" value="P:methylation"/>
    <property type="evidence" value="ECO:0007669"/>
    <property type="project" value="UniProtKB-KW"/>
</dbReference>
<dbReference type="EMBL" id="JAMDGS010000011">
    <property type="protein sequence ID" value="MDD1126249.1"/>
    <property type="molecule type" value="Genomic_DNA"/>
</dbReference>
<dbReference type="PANTHER" id="PTHR43861">
    <property type="entry name" value="TRANS-ACONITATE 2-METHYLTRANSFERASE-RELATED"/>
    <property type="match status" value="1"/>
</dbReference>